<evidence type="ECO:0000256" key="11">
    <source>
        <dbReference type="ARBA" id="ARBA00023136"/>
    </source>
</evidence>
<comment type="caution">
    <text evidence="14">The sequence shown here is derived from an EMBL/GenBank/DDBJ whole genome shotgun (WGS) entry which is preliminary data.</text>
</comment>
<dbReference type="PANTHER" id="PTHR31120">
    <property type="entry name" value="METALLOPROTEASE TIKI"/>
    <property type="match status" value="1"/>
</dbReference>
<feature type="transmembrane region" description="Helical" evidence="13">
    <location>
        <begin position="20"/>
        <end position="42"/>
    </location>
</feature>
<dbReference type="InterPro" id="IPR040230">
    <property type="entry name" value="TIKI1/2-like"/>
</dbReference>
<evidence type="ECO:0000313" key="15">
    <source>
        <dbReference type="Proteomes" id="UP001628091"/>
    </source>
</evidence>
<dbReference type="EMBL" id="BAAFZP010000001">
    <property type="protein sequence ID" value="GAB1580186.1"/>
    <property type="molecule type" value="Genomic_DNA"/>
</dbReference>
<comment type="cofactor">
    <cofactor evidence="2">
        <name>Co(2+)</name>
        <dbReference type="ChEBI" id="CHEBI:48828"/>
    </cofactor>
</comment>
<keyword evidence="8" id="KW-0378">Hydrolase</keyword>
<dbReference type="CDD" id="cd14789">
    <property type="entry name" value="Tiki"/>
    <property type="match status" value="1"/>
</dbReference>
<organism evidence="14 15">
    <name type="scientific">Phyllobacterium phragmitis</name>
    <dbReference type="NCBI Taxonomy" id="2670329"/>
    <lineage>
        <taxon>Bacteria</taxon>
        <taxon>Pseudomonadati</taxon>
        <taxon>Pseudomonadota</taxon>
        <taxon>Alphaproteobacteria</taxon>
        <taxon>Hyphomicrobiales</taxon>
        <taxon>Phyllobacteriaceae</taxon>
        <taxon>Phyllobacterium</taxon>
    </lineage>
</organism>
<accession>A0ABQ0GU35</accession>
<keyword evidence="7" id="KW-0732">Signal</keyword>
<protein>
    <submittedName>
        <fullName evidence="14">TraB/GumN family protein</fullName>
    </submittedName>
</protein>
<keyword evidence="5 13" id="KW-0812">Transmembrane</keyword>
<evidence type="ECO:0000256" key="7">
    <source>
        <dbReference type="ARBA" id="ARBA00022729"/>
    </source>
</evidence>
<dbReference type="RefSeq" id="WP_407863235.1">
    <property type="nucleotide sequence ID" value="NZ_BAAFZP010000001.1"/>
</dbReference>
<comment type="cofactor">
    <cofactor evidence="1">
        <name>Mn(2+)</name>
        <dbReference type="ChEBI" id="CHEBI:29035"/>
    </cofactor>
</comment>
<evidence type="ECO:0000256" key="1">
    <source>
        <dbReference type="ARBA" id="ARBA00001936"/>
    </source>
</evidence>
<name>A0ABQ0GU35_9HYPH</name>
<reference evidence="14 15" key="1">
    <citation type="submission" date="2024-10" db="EMBL/GenBank/DDBJ databases">
        <title>Isolation, draft genome sequencing and identification of Phyllobacterium sp. NSA23, isolated from leaf soil.</title>
        <authorList>
            <person name="Akita H."/>
        </authorList>
    </citation>
    <scope>NUCLEOTIDE SEQUENCE [LARGE SCALE GENOMIC DNA]</scope>
    <source>
        <strain evidence="14 15">NSA23</strain>
    </source>
</reference>
<evidence type="ECO:0000256" key="8">
    <source>
        <dbReference type="ARBA" id="ARBA00022801"/>
    </source>
</evidence>
<dbReference type="Pfam" id="PF01963">
    <property type="entry name" value="TraB_PrgY_gumN"/>
    <property type="match status" value="1"/>
</dbReference>
<sequence length="360" mass="38894">MKNPQSRARADRIADHVLRLVLAFNLLLFLSFAVVLIMAAAAKAETTACTGKDLIAELARDNPKELAAIRASAAATANGEGLLWKVEKNDIAPSYLFGTMHLADPRVVNLPASARNAFDASATLVIETTEILDPQASVKAMAERPDLMMFTDGRTLEQLLPADRIDAVRTALARRGIPLAAVSRMKPWMLISLVAVPACETARKKAGASFLDLKLAEDAKAQGKRLLGLETVVEQLDAMASLPLEFHIHGLVETLALGSRMDDIHETMLILYTEGDTGMVMPLLRSLEPEDGKSKDGYAAFEQTMIEARNAVMAERAVPILDDGNAFMAIGALHLPGEKGLIELLRAKGYRISRVDGSSN</sequence>
<gene>
    <name evidence="14" type="ORF">PPNSA23_01290</name>
</gene>
<keyword evidence="10" id="KW-0482">Metalloprotease</keyword>
<keyword evidence="4" id="KW-0645">Protease</keyword>
<comment type="subcellular location">
    <subcellularLocation>
        <location evidence="3">Membrane</location>
        <topology evidence="3">Single-pass type I membrane protein</topology>
    </subcellularLocation>
</comment>
<keyword evidence="9 13" id="KW-1133">Transmembrane helix</keyword>
<keyword evidence="15" id="KW-1185">Reference proteome</keyword>
<keyword evidence="12" id="KW-0325">Glycoprotein</keyword>
<dbReference type="PANTHER" id="PTHR31120:SF6">
    <property type="entry name" value="METALLOPROTEASE TIKI HOMOLOG"/>
    <property type="match status" value="1"/>
</dbReference>
<keyword evidence="6" id="KW-0479">Metal-binding</keyword>
<evidence type="ECO:0000256" key="4">
    <source>
        <dbReference type="ARBA" id="ARBA00022670"/>
    </source>
</evidence>
<evidence type="ECO:0000256" key="5">
    <source>
        <dbReference type="ARBA" id="ARBA00022692"/>
    </source>
</evidence>
<proteinExistence type="predicted"/>
<evidence type="ECO:0000256" key="6">
    <source>
        <dbReference type="ARBA" id="ARBA00022723"/>
    </source>
</evidence>
<evidence type="ECO:0000313" key="14">
    <source>
        <dbReference type="EMBL" id="GAB1580186.1"/>
    </source>
</evidence>
<evidence type="ECO:0000256" key="12">
    <source>
        <dbReference type="ARBA" id="ARBA00023180"/>
    </source>
</evidence>
<keyword evidence="11 13" id="KW-0472">Membrane</keyword>
<evidence type="ECO:0000256" key="9">
    <source>
        <dbReference type="ARBA" id="ARBA00022989"/>
    </source>
</evidence>
<evidence type="ECO:0000256" key="2">
    <source>
        <dbReference type="ARBA" id="ARBA00001941"/>
    </source>
</evidence>
<evidence type="ECO:0000256" key="10">
    <source>
        <dbReference type="ARBA" id="ARBA00023049"/>
    </source>
</evidence>
<evidence type="ECO:0000256" key="3">
    <source>
        <dbReference type="ARBA" id="ARBA00004479"/>
    </source>
</evidence>
<dbReference type="Proteomes" id="UP001628091">
    <property type="component" value="Unassembled WGS sequence"/>
</dbReference>
<evidence type="ECO:0000256" key="13">
    <source>
        <dbReference type="SAM" id="Phobius"/>
    </source>
</evidence>
<dbReference type="InterPro" id="IPR002816">
    <property type="entry name" value="TraB/PrgY/GumN_fam"/>
</dbReference>